<reference evidence="1 2" key="2">
    <citation type="submission" date="2018-08" db="EMBL/GenBank/DDBJ databases">
        <authorList>
            <person name="Laetsch R D."/>
            <person name="Stevens L."/>
            <person name="Kumar S."/>
            <person name="Blaxter L. M."/>
        </authorList>
    </citation>
    <scope>NUCLEOTIDE SEQUENCE [LARGE SCALE GENOMIC DNA]</scope>
</reference>
<evidence type="ECO:0000313" key="2">
    <source>
        <dbReference type="Proteomes" id="UP000271087"/>
    </source>
</evidence>
<gene>
    <name evidence="1" type="ORF">NOO_LOCUS3372</name>
</gene>
<proteinExistence type="predicted"/>
<name>A0A182E5T9_ONCOC</name>
<dbReference type="EMBL" id="UYRW01000636">
    <property type="protein sequence ID" value="VDK68927.1"/>
    <property type="molecule type" value="Genomic_DNA"/>
</dbReference>
<evidence type="ECO:0000313" key="3">
    <source>
        <dbReference type="WBParaSite" id="nOo.2.0.1.t03372-RA"/>
    </source>
</evidence>
<keyword evidence="2" id="KW-1185">Reference proteome</keyword>
<sequence length="150" mass="17541">MHGCEHFDRVERDRLRVTERRQRKTGNQRKHDPHVLIGILTEMCSYCKALKFSGETKGMRCVGEKIKLPQLGEPPQPLKTLLARFEDQLQPKDTVLHRRNDQLTKIAEIHRFYDALQYSIVFWGGADGYHFNVNMINPSVMKKQIRNPAQ</sequence>
<protein>
    <submittedName>
        <fullName evidence="3">Helitron_like_N domain-containing protein</fullName>
    </submittedName>
</protein>
<dbReference type="WBParaSite" id="nOo.2.0.1.t03372-RA">
    <property type="protein sequence ID" value="nOo.2.0.1.t03372-RA"/>
    <property type="gene ID" value="nOo.2.0.1.g03372"/>
</dbReference>
<dbReference type="OrthoDB" id="8040188at2759"/>
<dbReference type="Proteomes" id="UP000271087">
    <property type="component" value="Unassembled WGS sequence"/>
</dbReference>
<accession>A0A182E5T9</accession>
<evidence type="ECO:0000313" key="1">
    <source>
        <dbReference type="EMBL" id="VDK68927.1"/>
    </source>
</evidence>
<organism evidence="3">
    <name type="scientific">Onchocerca ochengi</name>
    <name type="common">Filarial nematode worm</name>
    <dbReference type="NCBI Taxonomy" id="42157"/>
    <lineage>
        <taxon>Eukaryota</taxon>
        <taxon>Metazoa</taxon>
        <taxon>Ecdysozoa</taxon>
        <taxon>Nematoda</taxon>
        <taxon>Chromadorea</taxon>
        <taxon>Rhabditida</taxon>
        <taxon>Spirurina</taxon>
        <taxon>Spiruromorpha</taxon>
        <taxon>Filarioidea</taxon>
        <taxon>Onchocercidae</taxon>
        <taxon>Onchocerca</taxon>
    </lineage>
</organism>
<dbReference type="AlphaFoldDB" id="A0A182E5T9"/>
<reference evidence="3" key="1">
    <citation type="submission" date="2016-06" db="UniProtKB">
        <authorList>
            <consortium name="WormBaseParasite"/>
        </authorList>
    </citation>
    <scope>IDENTIFICATION</scope>
</reference>